<dbReference type="GO" id="GO:0004748">
    <property type="term" value="F:ribonucleoside-diphosphate reductase activity, thioredoxin disulfide as acceptor"/>
    <property type="evidence" value="ECO:0007669"/>
    <property type="project" value="TreeGrafter"/>
</dbReference>
<dbReference type="PANTHER" id="PTHR30352:SF2">
    <property type="entry name" value="ANAEROBIC RIBONUCLEOSIDE-TRIPHOSPHATE REDUCTASE-ACTIVATING PROTEIN"/>
    <property type="match status" value="1"/>
</dbReference>
<gene>
    <name evidence="8" type="ORF">ET495_07995</name>
</gene>
<dbReference type="AlphaFoldDB" id="A0A4P6EP99"/>
<dbReference type="SFLD" id="SFLDF00299">
    <property type="entry name" value="anaerobic_ribonucleoside-triph"/>
    <property type="match status" value="1"/>
</dbReference>
<keyword evidence="4" id="KW-0479">Metal-binding</keyword>
<dbReference type="GO" id="GO:0043365">
    <property type="term" value="F:[formate-C-acetyltransferase]-activating enzyme activity"/>
    <property type="evidence" value="ECO:0007669"/>
    <property type="project" value="InterPro"/>
</dbReference>
<keyword evidence="3" id="KW-0949">S-adenosyl-L-methionine</keyword>
<name>A0A4P6EP99_9MICO</name>
<dbReference type="InterPro" id="IPR058240">
    <property type="entry name" value="rSAM_sf"/>
</dbReference>
<dbReference type="OrthoDB" id="9782387at2"/>
<dbReference type="PANTHER" id="PTHR30352">
    <property type="entry name" value="PYRUVATE FORMATE-LYASE-ACTIVATING ENZYME"/>
    <property type="match status" value="1"/>
</dbReference>
<feature type="region of interest" description="Disordered" evidence="7">
    <location>
        <begin position="33"/>
        <end position="58"/>
    </location>
</feature>
<proteinExistence type="predicted"/>
<dbReference type="InterPro" id="IPR034457">
    <property type="entry name" value="Organic_radical-activating"/>
</dbReference>
<dbReference type="InterPro" id="IPR013785">
    <property type="entry name" value="Aldolase_TIM"/>
</dbReference>
<protein>
    <submittedName>
        <fullName evidence="8">Radical SAM protein</fullName>
    </submittedName>
</protein>
<dbReference type="Pfam" id="PF13353">
    <property type="entry name" value="Fer4_12"/>
    <property type="match status" value="1"/>
</dbReference>
<dbReference type="SFLD" id="SFLDG01066">
    <property type="entry name" value="organic_radical-activating_enz"/>
    <property type="match status" value="1"/>
</dbReference>
<dbReference type="EMBL" id="CP035495">
    <property type="protein sequence ID" value="QAY63189.1"/>
    <property type="molecule type" value="Genomic_DNA"/>
</dbReference>
<evidence type="ECO:0000313" key="8">
    <source>
        <dbReference type="EMBL" id="QAY63189.1"/>
    </source>
</evidence>
<evidence type="ECO:0000256" key="3">
    <source>
        <dbReference type="ARBA" id="ARBA00022691"/>
    </source>
</evidence>
<dbReference type="GO" id="GO:0051539">
    <property type="term" value="F:4 iron, 4 sulfur cluster binding"/>
    <property type="evidence" value="ECO:0007669"/>
    <property type="project" value="UniProtKB-KW"/>
</dbReference>
<keyword evidence="6" id="KW-0411">Iron-sulfur</keyword>
<evidence type="ECO:0000256" key="2">
    <source>
        <dbReference type="ARBA" id="ARBA00022485"/>
    </source>
</evidence>
<dbReference type="Gene3D" id="3.20.20.70">
    <property type="entry name" value="Aldolase class I"/>
    <property type="match status" value="1"/>
</dbReference>
<keyword evidence="2" id="KW-0004">4Fe-4S</keyword>
<dbReference type="GO" id="GO:0046872">
    <property type="term" value="F:metal ion binding"/>
    <property type="evidence" value="ECO:0007669"/>
    <property type="project" value="UniProtKB-KW"/>
</dbReference>
<sequence>MERWRLGSWPLATRTAGSRAWTTWCPQHGWHRTSSSGCVTLSSSSPARPRGPRPSSTRPAWARLCTSLSRGAVVAASWTTEPDRQAPAPGTVTVRIGHVVARTDAEGPGSRFAIWAQGCTIRCEGCFNPHLWGTVGGYAVTVDELMDEILVTAADGIIEGVTLLGGEPFDQASGFARLCAQVQAAGLSTVVFTGHTLGTLTGPEAPAGAAELLAVTDLLIDGPYLADRRDMTRPWVGSDNQEFHHLTDRYVHLKDTLGLLPDRVEVRVAANGAVAVNGWTDVDHLDQLLTGTTPTVGRGHIR</sequence>
<dbReference type="KEGG" id="xyl:ET495_07995"/>
<keyword evidence="9" id="KW-1185">Reference proteome</keyword>
<evidence type="ECO:0000313" key="9">
    <source>
        <dbReference type="Proteomes" id="UP000291758"/>
    </source>
</evidence>
<evidence type="ECO:0000256" key="6">
    <source>
        <dbReference type="ARBA" id="ARBA00023014"/>
    </source>
</evidence>
<evidence type="ECO:0000256" key="1">
    <source>
        <dbReference type="ARBA" id="ARBA00001966"/>
    </source>
</evidence>
<organism evidence="8 9">
    <name type="scientific">Xylanimonas allomyrinae</name>
    <dbReference type="NCBI Taxonomy" id="2509459"/>
    <lineage>
        <taxon>Bacteria</taxon>
        <taxon>Bacillati</taxon>
        <taxon>Actinomycetota</taxon>
        <taxon>Actinomycetes</taxon>
        <taxon>Micrococcales</taxon>
        <taxon>Promicromonosporaceae</taxon>
        <taxon>Xylanimonas</taxon>
    </lineage>
</organism>
<evidence type="ECO:0000256" key="5">
    <source>
        <dbReference type="ARBA" id="ARBA00023004"/>
    </source>
</evidence>
<evidence type="ECO:0000256" key="4">
    <source>
        <dbReference type="ARBA" id="ARBA00022723"/>
    </source>
</evidence>
<dbReference type="SFLD" id="SFLDS00029">
    <property type="entry name" value="Radical_SAM"/>
    <property type="match status" value="1"/>
</dbReference>
<dbReference type="Proteomes" id="UP000291758">
    <property type="component" value="Chromosome"/>
</dbReference>
<reference evidence="8 9" key="1">
    <citation type="submission" date="2019-01" db="EMBL/GenBank/DDBJ databases">
        <title>Genome sequencing of strain 2JSPR-7.</title>
        <authorList>
            <person name="Heo J."/>
            <person name="Kim S.-J."/>
            <person name="Kim J.-S."/>
            <person name="Hong S.-B."/>
            <person name="Kwon S.-W."/>
        </authorList>
    </citation>
    <scope>NUCLEOTIDE SEQUENCE [LARGE SCALE GENOMIC DNA]</scope>
    <source>
        <strain evidence="8 9">2JSPR-7</strain>
    </source>
</reference>
<evidence type="ECO:0000256" key="7">
    <source>
        <dbReference type="SAM" id="MobiDB-lite"/>
    </source>
</evidence>
<dbReference type="SUPFAM" id="SSF102114">
    <property type="entry name" value="Radical SAM enzymes"/>
    <property type="match status" value="1"/>
</dbReference>
<dbReference type="SFLD" id="SFLDG01063">
    <property type="entry name" value="activating_enzymes__group_1"/>
    <property type="match status" value="1"/>
</dbReference>
<comment type="cofactor">
    <cofactor evidence="1">
        <name>[4Fe-4S] cluster</name>
        <dbReference type="ChEBI" id="CHEBI:49883"/>
    </cofactor>
</comment>
<accession>A0A4P6EP99</accession>
<dbReference type="InterPro" id="IPR012837">
    <property type="entry name" value="NrdG"/>
</dbReference>
<dbReference type="InterPro" id="IPR007197">
    <property type="entry name" value="rSAM"/>
</dbReference>
<feature type="compositionally biased region" description="Low complexity" evidence="7">
    <location>
        <begin position="34"/>
        <end position="58"/>
    </location>
</feature>
<keyword evidence="5" id="KW-0408">Iron</keyword>